<gene>
    <name evidence="1" type="ORF">MNBD_GAMMA18-1303</name>
</gene>
<reference evidence="1" key="1">
    <citation type="submission" date="2018-06" db="EMBL/GenBank/DDBJ databases">
        <authorList>
            <person name="Zhirakovskaya E."/>
        </authorList>
    </citation>
    <scope>NUCLEOTIDE SEQUENCE</scope>
</reference>
<proteinExistence type="predicted"/>
<name>A0A3B0Z3J8_9ZZZZ</name>
<dbReference type="EMBL" id="UOFP01000203">
    <property type="protein sequence ID" value="VAW87895.1"/>
    <property type="molecule type" value="Genomic_DNA"/>
</dbReference>
<evidence type="ECO:0000313" key="1">
    <source>
        <dbReference type="EMBL" id="VAW87895.1"/>
    </source>
</evidence>
<protein>
    <submittedName>
        <fullName evidence="1">Uncharacterized protein</fullName>
    </submittedName>
</protein>
<dbReference type="AlphaFoldDB" id="A0A3B0Z3J8"/>
<organism evidence="1">
    <name type="scientific">hydrothermal vent metagenome</name>
    <dbReference type="NCBI Taxonomy" id="652676"/>
    <lineage>
        <taxon>unclassified sequences</taxon>
        <taxon>metagenomes</taxon>
        <taxon>ecological metagenomes</taxon>
    </lineage>
</organism>
<accession>A0A3B0Z3J8</accession>
<sequence>MTNGTEADYQDIFLLGHRLIYFNGQLPSSALYQATEREGKQRSTPIHALIVLGFVPHPNRWATRFILA</sequence>